<feature type="transmembrane region" description="Helical" evidence="1">
    <location>
        <begin position="6"/>
        <end position="23"/>
    </location>
</feature>
<name>A0A1W1W7C3_SULTA</name>
<feature type="transmembrane region" description="Helical" evidence="1">
    <location>
        <begin position="35"/>
        <end position="51"/>
    </location>
</feature>
<evidence type="ECO:0000256" key="1">
    <source>
        <dbReference type="SAM" id="Phobius"/>
    </source>
</evidence>
<reference evidence="3" key="1">
    <citation type="submission" date="2017-04" db="EMBL/GenBank/DDBJ databases">
        <authorList>
            <person name="Varghese N."/>
            <person name="Submissions S."/>
        </authorList>
    </citation>
    <scope>NUCLEOTIDE SEQUENCE [LARGE SCALE GENOMIC DNA]</scope>
    <source>
        <strain evidence="3">DSM 9293</strain>
    </source>
</reference>
<keyword evidence="1" id="KW-1133">Transmembrane helix</keyword>
<keyword evidence="1" id="KW-0812">Transmembrane</keyword>
<dbReference type="RefSeq" id="WP_084660758.1">
    <property type="nucleotide sequence ID" value="NZ_FWWY01000001.1"/>
</dbReference>
<dbReference type="Proteomes" id="UP000192660">
    <property type="component" value="Unassembled WGS sequence"/>
</dbReference>
<keyword evidence="1" id="KW-0472">Membrane</keyword>
<dbReference type="AlphaFoldDB" id="A0A1W1W7C3"/>
<protein>
    <submittedName>
        <fullName evidence="2">Uncharacterized protein</fullName>
    </submittedName>
</protein>
<accession>A0A1W1W7C3</accession>
<keyword evidence="3" id="KW-1185">Reference proteome</keyword>
<sequence length="97" mass="10752">MLSWGTLGTTAGAVLLVHIVLYLTKQFWPQRSRPLIALVTAEGLVWAYGLGSTTWSWVHTVLWSANGLVIAAIALGATPHSRLFPLQKMHPTDKFRR</sequence>
<dbReference type="OrthoDB" id="2103435at2"/>
<evidence type="ECO:0000313" key="2">
    <source>
        <dbReference type="EMBL" id="SMC02029.1"/>
    </source>
</evidence>
<organism evidence="2 3">
    <name type="scientific">Sulfobacillus thermosulfidooxidans (strain DSM 9293 / VKM B-1269 / AT-1)</name>
    <dbReference type="NCBI Taxonomy" id="929705"/>
    <lineage>
        <taxon>Bacteria</taxon>
        <taxon>Bacillati</taxon>
        <taxon>Bacillota</taxon>
        <taxon>Clostridia</taxon>
        <taxon>Eubacteriales</taxon>
        <taxon>Clostridiales Family XVII. Incertae Sedis</taxon>
        <taxon>Sulfobacillus</taxon>
    </lineage>
</organism>
<dbReference type="EMBL" id="FWWY01000001">
    <property type="protein sequence ID" value="SMC02029.1"/>
    <property type="molecule type" value="Genomic_DNA"/>
</dbReference>
<feature type="transmembrane region" description="Helical" evidence="1">
    <location>
        <begin position="57"/>
        <end position="78"/>
    </location>
</feature>
<gene>
    <name evidence="2" type="ORF">SAMN00768000_0239</name>
</gene>
<proteinExistence type="predicted"/>
<evidence type="ECO:0000313" key="3">
    <source>
        <dbReference type="Proteomes" id="UP000192660"/>
    </source>
</evidence>